<dbReference type="Proteomes" id="UP000256977">
    <property type="component" value="Unassembled WGS sequence"/>
</dbReference>
<protein>
    <submittedName>
        <fullName evidence="7">Carbohydrate ABC transporter substrate-binding protein (CUT1 family)</fullName>
    </submittedName>
</protein>
<feature type="signal peptide" evidence="6">
    <location>
        <begin position="1"/>
        <end position="24"/>
    </location>
</feature>
<feature type="region of interest" description="Disordered" evidence="5">
    <location>
        <begin position="29"/>
        <end position="63"/>
    </location>
</feature>
<feature type="compositionally biased region" description="Low complexity" evidence="5">
    <location>
        <begin position="35"/>
        <end position="63"/>
    </location>
</feature>
<comment type="subcellular location">
    <subcellularLocation>
        <location evidence="1">Cell envelope</location>
    </subcellularLocation>
</comment>
<keyword evidence="3" id="KW-0813">Transport</keyword>
<evidence type="ECO:0000256" key="2">
    <source>
        <dbReference type="ARBA" id="ARBA00008520"/>
    </source>
</evidence>
<proteinExistence type="inferred from homology"/>
<comment type="similarity">
    <text evidence="2">Belongs to the bacterial solute-binding protein 1 family.</text>
</comment>
<dbReference type="PROSITE" id="PS51257">
    <property type="entry name" value="PROKAR_LIPOPROTEIN"/>
    <property type="match status" value="1"/>
</dbReference>
<name>A0A3D9KS89_9BACL</name>
<evidence type="ECO:0000256" key="3">
    <source>
        <dbReference type="ARBA" id="ARBA00022448"/>
    </source>
</evidence>
<evidence type="ECO:0000256" key="1">
    <source>
        <dbReference type="ARBA" id="ARBA00004196"/>
    </source>
</evidence>
<keyword evidence="8" id="KW-1185">Reference proteome</keyword>
<dbReference type="InterPro" id="IPR006059">
    <property type="entry name" value="SBP"/>
</dbReference>
<reference evidence="7 8" key="1">
    <citation type="submission" date="2018-07" db="EMBL/GenBank/DDBJ databases">
        <title>Genomic Encyclopedia of Type Strains, Phase III (KMG-III): the genomes of soil and plant-associated and newly described type strains.</title>
        <authorList>
            <person name="Whitman W."/>
        </authorList>
    </citation>
    <scope>NUCLEOTIDE SEQUENCE [LARGE SCALE GENOMIC DNA]</scope>
    <source>
        <strain evidence="7 8">CECT 7287</strain>
    </source>
</reference>
<dbReference type="EMBL" id="QRDZ01000001">
    <property type="protein sequence ID" value="RED89282.1"/>
    <property type="molecule type" value="Genomic_DNA"/>
</dbReference>
<dbReference type="Gene3D" id="3.40.190.10">
    <property type="entry name" value="Periplasmic binding protein-like II"/>
    <property type="match status" value="2"/>
</dbReference>
<dbReference type="PANTHER" id="PTHR43649">
    <property type="entry name" value="ARABINOSE-BINDING PROTEIN-RELATED"/>
    <property type="match status" value="1"/>
</dbReference>
<comment type="caution">
    <text evidence="7">The sequence shown here is derived from an EMBL/GenBank/DDBJ whole genome shotgun (WGS) entry which is preliminary data.</text>
</comment>
<gene>
    <name evidence="7" type="ORF">DFP98_101257</name>
</gene>
<dbReference type="SUPFAM" id="SSF53850">
    <property type="entry name" value="Periplasmic binding protein-like II"/>
    <property type="match status" value="1"/>
</dbReference>
<keyword evidence="4 6" id="KW-0732">Signal</keyword>
<dbReference type="RefSeq" id="WP_246016363.1">
    <property type="nucleotide sequence ID" value="NZ_QRDZ01000001.1"/>
</dbReference>
<evidence type="ECO:0000256" key="4">
    <source>
        <dbReference type="ARBA" id="ARBA00022729"/>
    </source>
</evidence>
<dbReference type="AlphaFoldDB" id="A0A3D9KS89"/>
<dbReference type="PANTHER" id="PTHR43649:SF31">
    <property type="entry name" value="SN-GLYCEROL-3-PHOSPHATE-BINDING PERIPLASMIC PROTEIN UGPB"/>
    <property type="match status" value="1"/>
</dbReference>
<accession>A0A3D9KS89</accession>
<sequence>MSRFFRKTMTWGSVLLMLTLVLSACGGNKDKGNDASPSASPKSSESAKPSESASGSESASPEGVKLTGDFEIQYFVGGYGDAWWKEVIGEFQQLHPDLKIKESAGPKINDQMKPRWIQGSPPDFVYIDGAGSNTRQMVTDDQLLDITDWFKTAQNTDGKLLSDMLIAQPEEYQAGKVHAVPLVFGSWGTFYDKALFKEKGWEAPKDFESFLALGDKIKADGQMSVYIHTGVYPYYINGGLLDPAIVAMNGYDTSIVKKINALEAGVWSSEPVKKALDKIVQMRDKGFFDQGSPALNHTDSQSQWLQHKAAFIPNGLWVESEMANDTPAGFEFGFLPSITQDNGGKYVANPYVATVAIAKKAKNPDAAKAFLQFLYTEAHGKSWAELSKAPSNIKADLEATNAPALTKEASRFYNSDSTVVSPEVVIPEELVTERNNATLALTKGDITPDEWVDRMEKATEKIRAKENK</sequence>
<evidence type="ECO:0000313" key="7">
    <source>
        <dbReference type="EMBL" id="RED89282.1"/>
    </source>
</evidence>
<organism evidence="7 8">
    <name type="scientific">Cohnella phaseoli</name>
    <dbReference type="NCBI Taxonomy" id="456490"/>
    <lineage>
        <taxon>Bacteria</taxon>
        <taxon>Bacillati</taxon>
        <taxon>Bacillota</taxon>
        <taxon>Bacilli</taxon>
        <taxon>Bacillales</taxon>
        <taxon>Paenibacillaceae</taxon>
        <taxon>Cohnella</taxon>
    </lineage>
</organism>
<dbReference type="Pfam" id="PF01547">
    <property type="entry name" value="SBP_bac_1"/>
    <property type="match status" value="1"/>
</dbReference>
<evidence type="ECO:0000256" key="6">
    <source>
        <dbReference type="SAM" id="SignalP"/>
    </source>
</evidence>
<evidence type="ECO:0000256" key="5">
    <source>
        <dbReference type="SAM" id="MobiDB-lite"/>
    </source>
</evidence>
<dbReference type="InterPro" id="IPR050490">
    <property type="entry name" value="Bact_solute-bd_prot1"/>
</dbReference>
<feature type="chain" id="PRO_5038473379" evidence="6">
    <location>
        <begin position="25"/>
        <end position="468"/>
    </location>
</feature>
<evidence type="ECO:0000313" key="8">
    <source>
        <dbReference type="Proteomes" id="UP000256977"/>
    </source>
</evidence>
<dbReference type="GO" id="GO:0030313">
    <property type="term" value="C:cell envelope"/>
    <property type="evidence" value="ECO:0007669"/>
    <property type="project" value="UniProtKB-SubCell"/>
</dbReference>